<reference evidence="2 3" key="1">
    <citation type="submission" date="2019-03" db="EMBL/GenBank/DDBJ databases">
        <title>Genomic Encyclopedia of Type Strains, Phase IV (KMG-IV): sequencing the most valuable type-strain genomes for metagenomic binning, comparative biology and taxonomic classification.</title>
        <authorList>
            <person name="Goeker M."/>
        </authorList>
    </citation>
    <scope>NUCLEOTIDE SEQUENCE [LARGE SCALE GENOMIC DNA]</scope>
    <source>
        <strain evidence="2 3">DSM 100059</strain>
    </source>
</reference>
<name>A0A4V3GKQ9_9BACT</name>
<accession>A0A4V3GKQ9</accession>
<feature type="transmembrane region" description="Helical" evidence="1">
    <location>
        <begin position="29"/>
        <end position="45"/>
    </location>
</feature>
<comment type="caution">
    <text evidence="2">The sequence shown here is derived from an EMBL/GenBank/DDBJ whole genome shotgun (WGS) entry which is preliminary data.</text>
</comment>
<proteinExistence type="predicted"/>
<organism evidence="2 3">
    <name type="scientific">Dinghuibacter silviterrae</name>
    <dbReference type="NCBI Taxonomy" id="1539049"/>
    <lineage>
        <taxon>Bacteria</taxon>
        <taxon>Pseudomonadati</taxon>
        <taxon>Bacteroidota</taxon>
        <taxon>Chitinophagia</taxon>
        <taxon>Chitinophagales</taxon>
        <taxon>Chitinophagaceae</taxon>
        <taxon>Dinghuibacter</taxon>
    </lineage>
</organism>
<feature type="transmembrane region" description="Helical" evidence="1">
    <location>
        <begin position="85"/>
        <end position="102"/>
    </location>
</feature>
<feature type="transmembrane region" description="Helical" evidence="1">
    <location>
        <begin position="109"/>
        <end position="131"/>
    </location>
</feature>
<dbReference type="RefSeq" id="WP_133997414.1">
    <property type="nucleotide sequence ID" value="NZ_SODV01000002.1"/>
</dbReference>
<dbReference type="OrthoDB" id="9806699at2"/>
<dbReference type="InterPro" id="IPR046487">
    <property type="entry name" value="DUF6580"/>
</dbReference>
<keyword evidence="1" id="KW-0812">Transmembrane</keyword>
<evidence type="ECO:0000256" key="1">
    <source>
        <dbReference type="SAM" id="Phobius"/>
    </source>
</evidence>
<feature type="transmembrane region" description="Helical" evidence="1">
    <location>
        <begin position="158"/>
        <end position="176"/>
    </location>
</feature>
<dbReference type="AlphaFoldDB" id="A0A4V3GKQ9"/>
<evidence type="ECO:0000313" key="3">
    <source>
        <dbReference type="Proteomes" id="UP000294498"/>
    </source>
</evidence>
<dbReference type="Pfam" id="PF20221">
    <property type="entry name" value="DUF6580"/>
    <property type="match status" value="1"/>
</dbReference>
<keyword evidence="3" id="KW-1185">Reference proteome</keyword>
<evidence type="ECO:0000313" key="2">
    <source>
        <dbReference type="EMBL" id="TDW96632.1"/>
    </source>
</evidence>
<keyword evidence="1" id="KW-1133">Transmembrane helix</keyword>
<keyword evidence="1" id="KW-0472">Membrane</keyword>
<dbReference type="Proteomes" id="UP000294498">
    <property type="component" value="Unassembled WGS sequence"/>
</dbReference>
<protein>
    <submittedName>
        <fullName evidence="2">Uncharacterized protein</fullName>
    </submittedName>
</protein>
<feature type="transmembrane region" description="Helical" evidence="1">
    <location>
        <begin position="52"/>
        <end position="73"/>
    </location>
</feature>
<dbReference type="EMBL" id="SODV01000002">
    <property type="protein sequence ID" value="TDW96632.1"/>
    <property type="molecule type" value="Genomic_DNA"/>
</dbReference>
<sequence length="187" mass="20451">MKKSGQLLLIFAVLLLVSALYRLIPSRPWGFAPQIAMALFSGSVVKDKKLSFLLPLGSMFLSDLLFQLLHNAGMTDMQGFYDGQWVNYVLFTGLTVLGWFVAERNLLQIALGALAGPVLYFFASNAATWAAGGGWHRPHTWAGFVLAMEDGLPFFRGSLYATVLFSALLFGGYALWRRQAGAAIGAH</sequence>
<gene>
    <name evidence="2" type="ORF">EDB95_4466</name>
</gene>